<keyword evidence="7" id="KW-0762">Sugar transport</keyword>
<dbReference type="Pfam" id="PF04142">
    <property type="entry name" value="Nuc_sug_transp"/>
    <property type="match status" value="1"/>
</dbReference>
<feature type="region of interest" description="Disordered" evidence="5">
    <location>
        <begin position="712"/>
        <end position="754"/>
    </location>
</feature>
<reference evidence="8" key="1">
    <citation type="submission" date="2019-02" db="EMBL/GenBank/DDBJ databases">
        <title>FDA dAtabase for Regulatory Grade micrObial Sequences (FDA-ARGOS): Supporting development and validation of Infectious Disease Dx tests.</title>
        <authorList>
            <person name="Duncan R."/>
            <person name="Fisher C."/>
            <person name="Tallon L."/>
            <person name="Sadzewicz L."/>
            <person name="Sengamalay N."/>
            <person name="Ott S."/>
            <person name="Godinez A."/>
            <person name="Nagaraj S."/>
            <person name="Vavikolanu K."/>
            <person name="Vyas G."/>
            <person name="Nadendla S."/>
            <person name="Aluvathingal J."/>
            <person name="Sichtig H."/>
        </authorList>
    </citation>
    <scope>NUCLEOTIDE SEQUENCE [LARGE SCALE GENOMIC DNA]</scope>
    <source>
        <strain evidence="8">FDAARGOS_360</strain>
    </source>
</reference>
<dbReference type="AlphaFoldDB" id="A0A504XFF9"/>
<feature type="transmembrane region" description="Helical" evidence="6">
    <location>
        <begin position="262"/>
        <end position="281"/>
    </location>
</feature>
<keyword evidence="2 6" id="KW-0812">Transmembrane</keyword>
<keyword evidence="4 6" id="KW-0472">Membrane</keyword>
<name>A0A504XFF9_LEIDO</name>
<comment type="caution">
    <text evidence="7">The sequence shown here is derived from an EMBL/GenBank/DDBJ whole genome shotgun (WGS) entry which is preliminary data.</text>
</comment>
<evidence type="ECO:0000256" key="1">
    <source>
        <dbReference type="ARBA" id="ARBA00004141"/>
    </source>
</evidence>
<gene>
    <name evidence="7" type="ORF">CGC20_11640</name>
</gene>
<dbReference type="VEuPathDB" id="TriTrypDB:LDHU3_24.0420"/>
<organism evidence="7 8">
    <name type="scientific">Leishmania donovani</name>
    <dbReference type="NCBI Taxonomy" id="5661"/>
    <lineage>
        <taxon>Eukaryota</taxon>
        <taxon>Discoba</taxon>
        <taxon>Euglenozoa</taxon>
        <taxon>Kinetoplastea</taxon>
        <taxon>Metakinetoplastina</taxon>
        <taxon>Trypanosomatida</taxon>
        <taxon>Trypanosomatidae</taxon>
        <taxon>Leishmaniinae</taxon>
        <taxon>Leishmania</taxon>
    </lineage>
</organism>
<feature type="transmembrane region" description="Helical" evidence="6">
    <location>
        <begin position="208"/>
        <end position="228"/>
    </location>
</feature>
<sequence>MANFPSPVWVRRYVLNFNAVALVLLAVQNAGFIVLMGYIQQLQAAGGRQAAQAGMKTVKTFAGSHFMVTGEVIKLFISIVWCGVDVLFEMQKDAESLPLPHGNSDGTGKSTKPSEAGSFLAYEETSVNSLGESWSLSQGSTSIYVGACETQASKKVLKDQEVAVAATAESTANAAPLRVLFARKRFAAVFLSRMRHAIGLDHKYKETLLMIVPAIVYAIQGLLLIYSLKLLDPTVFQVLYQVRILFLAVMMRVVLDFRLSPIRWGALVALMFGITLAQMGAQSTRADMTTSKADDAARSEMENAAATEKTSSTWSMEGTLAALAGGFLSAFSGVFMEFVVKKRGNQFHLSARNTHLAFFSVVYFFIVFLCEIFQPEEGAGGLDEFTSTFFDGFTRLVWFLVVLQAIGGILVALVVRYCDNILKSFSTAFAIVLSSTASVFLFHTPLNGTFLLGSFLVLTSITMYTRYRHLRMAPRRRGRGDSTLALDHLMEDGVTVTTKLSGQCVVELAVRFGEGYGPAPLKTEFRHSTLASVLTIPPAPQRQPSAKTGAVLAEPALAVDSLERSAIMALEKFKHRVHEEKPAACQQRLPRVAELPRSPWAEGAAQTDIKSGAAALPPSPHARIGAATRGCGPLGCAIALHVAPWSWDVSCCAESLTSHDAEGHAWSLLRAGAPSSRCSTRPLQGRRVAYRGALGHHSWRCGPAARAPLPPVFGRGELERDGDADELATSALPEEPTPSRHPLPPARQTRSAYIAARRPHLRLRLATSALGAWPDSAADGPSETPRM</sequence>
<dbReference type="SUPFAM" id="SSF103481">
    <property type="entry name" value="Multidrug resistance efflux transporter EmrE"/>
    <property type="match status" value="1"/>
</dbReference>
<dbReference type="VEuPathDB" id="TriTrypDB:LdCL_240008400"/>
<evidence type="ECO:0000313" key="8">
    <source>
        <dbReference type="Proteomes" id="UP000318821"/>
    </source>
</evidence>
<comment type="subcellular location">
    <subcellularLocation>
        <location evidence="1">Membrane</location>
        <topology evidence="1">Multi-pass membrane protein</topology>
    </subcellularLocation>
</comment>
<keyword evidence="7" id="KW-0813">Transport</keyword>
<evidence type="ECO:0000256" key="3">
    <source>
        <dbReference type="ARBA" id="ARBA00022989"/>
    </source>
</evidence>
<feature type="transmembrane region" description="Helical" evidence="6">
    <location>
        <begin position="356"/>
        <end position="375"/>
    </location>
</feature>
<protein>
    <submittedName>
        <fullName evidence="7">Nucleotide-sugar transporter family protein</fullName>
    </submittedName>
</protein>
<feature type="compositionally biased region" description="Pro residues" evidence="5">
    <location>
        <begin position="735"/>
        <end position="745"/>
    </location>
</feature>
<evidence type="ECO:0000256" key="5">
    <source>
        <dbReference type="SAM" id="MobiDB-lite"/>
    </source>
</evidence>
<dbReference type="Proteomes" id="UP000318821">
    <property type="component" value="Unassembled WGS sequence"/>
</dbReference>
<feature type="transmembrane region" description="Helical" evidence="6">
    <location>
        <begin position="20"/>
        <end position="39"/>
    </location>
</feature>
<proteinExistence type="predicted"/>
<evidence type="ECO:0000256" key="6">
    <source>
        <dbReference type="SAM" id="Phobius"/>
    </source>
</evidence>
<feature type="transmembrane region" description="Helical" evidence="6">
    <location>
        <begin position="448"/>
        <end position="467"/>
    </location>
</feature>
<feature type="transmembrane region" description="Helical" evidence="6">
    <location>
        <begin position="234"/>
        <end position="255"/>
    </location>
</feature>
<keyword evidence="3 6" id="KW-1133">Transmembrane helix</keyword>
<dbReference type="NCBIfam" id="TIGR00803">
    <property type="entry name" value="nst"/>
    <property type="match status" value="1"/>
</dbReference>
<feature type="transmembrane region" description="Helical" evidence="6">
    <location>
        <begin position="395"/>
        <end position="415"/>
    </location>
</feature>
<dbReference type="GO" id="GO:0015165">
    <property type="term" value="F:pyrimidine nucleotide-sugar transmembrane transporter activity"/>
    <property type="evidence" value="ECO:0007669"/>
    <property type="project" value="InterPro"/>
</dbReference>
<feature type="transmembrane region" description="Helical" evidence="6">
    <location>
        <begin position="422"/>
        <end position="442"/>
    </location>
</feature>
<accession>A0A504XFF9</accession>
<dbReference type="EMBL" id="RHLD01000021">
    <property type="protein sequence ID" value="TPP44850.1"/>
    <property type="molecule type" value="Genomic_DNA"/>
</dbReference>
<dbReference type="VEuPathDB" id="TriTrypDB:LdBPK_240350.1"/>
<dbReference type="GO" id="GO:0000139">
    <property type="term" value="C:Golgi membrane"/>
    <property type="evidence" value="ECO:0007669"/>
    <property type="project" value="InterPro"/>
</dbReference>
<evidence type="ECO:0000256" key="2">
    <source>
        <dbReference type="ARBA" id="ARBA00022692"/>
    </source>
</evidence>
<dbReference type="PANTHER" id="PTHR10231">
    <property type="entry name" value="NUCLEOTIDE-SUGAR TRANSMEMBRANE TRANSPORTER"/>
    <property type="match status" value="1"/>
</dbReference>
<evidence type="ECO:0000313" key="7">
    <source>
        <dbReference type="EMBL" id="TPP44850.1"/>
    </source>
</evidence>
<dbReference type="VEuPathDB" id="TriTrypDB:LdBPK_180400.1"/>
<feature type="transmembrane region" description="Helical" evidence="6">
    <location>
        <begin position="320"/>
        <end position="340"/>
    </location>
</feature>
<dbReference type="InterPro" id="IPR007271">
    <property type="entry name" value="Nuc_sug_transpt"/>
</dbReference>
<feature type="region of interest" description="Disordered" evidence="5">
    <location>
        <begin position="767"/>
        <end position="787"/>
    </location>
</feature>
<evidence type="ECO:0000256" key="4">
    <source>
        <dbReference type="ARBA" id="ARBA00023136"/>
    </source>
</evidence>
<dbReference type="InterPro" id="IPR037185">
    <property type="entry name" value="EmrE-like"/>
</dbReference>